<dbReference type="InterPro" id="IPR002049">
    <property type="entry name" value="LE_dom"/>
</dbReference>
<protein>
    <recommendedName>
        <fullName evidence="8">Laminin EGF-like domain-containing protein</fullName>
    </recommendedName>
</protein>
<evidence type="ECO:0000256" key="5">
    <source>
        <dbReference type="ARBA" id="ARBA00023292"/>
    </source>
</evidence>
<evidence type="ECO:0000256" key="2">
    <source>
        <dbReference type="ARBA" id="ARBA00022737"/>
    </source>
</evidence>
<evidence type="ECO:0000256" key="6">
    <source>
        <dbReference type="SAM" id="Phobius"/>
    </source>
</evidence>
<evidence type="ECO:0000313" key="10">
    <source>
        <dbReference type="Proteomes" id="UP000001593"/>
    </source>
</evidence>
<keyword evidence="6" id="KW-1133">Transmembrane helix</keyword>
<dbReference type="eggNOG" id="KOG0994">
    <property type="taxonomic scope" value="Eukaryota"/>
</dbReference>
<feature type="signal peptide" evidence="7">
    <location>
        <begin position="1"/>
        <end position="23"/>
    </location>
</feature>
<dbReference type="CDD" id="cd00055">
    <property type="entry name" value="EGF_Lam"/>
    <property type="match status" value="2"/>
</dbReference>
<dbReference type="InParanoid" id="A7SNE3"/>
<keyword evidence="4" id="KW-0325">Glycoprotein</keyword>
<reference evidence="9 10" key="1">
    <citation type="journal article" date="2007" name="Science">
        <title>Sea anemone genome reveals ancestral eumetazoan gene repertoire and genomic organization.</title>
        <authorList>
            <person name="Putnam N.H."/>
            <person name="Srivastava M."/>
            <person name="Hellsten U."/>
            <person name="Dirks B."/>
            <person name="Chapman J."/>
            <person name="Salamov A."/>
            <person name="Terry A."/>
            <person name="Shapiro H."/>
            <person name="Lindquist E."/>
            <person name="Kapitonov V.V."/>
            <person name="Jurka J."/>
            <person name="Genikhovich G."/>
            <person name="Grigoriev I.V."/>
            <person name="Lucas S.M."/>
            <person name="Steele R.E."/>
            <person name="Finnerty J.R."/>
            <person name="Technau U."/>
            <person name="Martindale M.Q."/>
            <person name="Rokhsar D.S."/>
        </authorList>
    </citation>
    <scope>NUCLEOTIDE SEQUENCE [LARGE SCALE GENOMIC DNA]</scope>
    <source>
        <strain evidence="10">CH2 X CH6</strain>
    </source>
</reference>
<keyword evidence="3" id="KW-1015">Disulfide bond</keyword>
<dbReference type="FunFam" id="2.10.25.10:FF:000051">
    <property type="entry name" value="Laminin subunit alpha 4"/>
    <property type="match status" value="1"/>
</dbReference>
<dbReference type="KEGG" id="nve:5506149"/>
<dbReference type="InterPro" id="IPR050440">
    <property type="entry name" value="Laminin/Netrin_ECM"/>
</dbReference>
<dbReference type="OMA" id="VEYKASH"/>
<keyword evidence="6" id="KW-0472">Membrane</keyword>
<dbReference type="PANTHER" id="PTHR10574">
    <property type="entry name" value="NETRIN/LAMININ-RELATED"/>
    <property type="match status" value="1"/>
</dbReference>
<dbReference type="HOGENOM" id="CLU_1043162_0_0_1"/>
<evidence type="ECO:0000256" key="4">
    <source>
        <dbReference type="ARBA" id="ARBA00023180"/>
    </source>
</evidence>
<dbReference type="AlphaFoldDB" id="A7SNE3"/>
<feature type="domain" description="Laminin EGF-like" evidence="8">
    <location>
        <begin position="64"/>
        <end position="98"/>
    </location>
</feature>
<evidence type="ECO:0000256" key="1">
    <source>
        <dbReference type="ARBA" id="ARBA00022729"/>
    </source>
</evidence>
<keyword evidence="6" id="KW-0812">Transmembrane</keyword>
<sequence length="267" mass="29704">MSEELRAFVALIVVFVIVTNSFAKQSECNNTNKGKYCKCTQCSKTGSTGVCTYPNPVDASSVRCVCKTGYIGSLCDECANGYYRSGNTTGQYIICLMCNCSGNLDLTKPNSCDAVTGKCYKCLPNVTGEHCEKCLFPSNCTRPTDNSHSGTLAAKHYKLRDTTIIVVCAILAFICIIAIAALIYRHHKRQKFKGRLPKLLWTAEISNRNFDDLDFSLLDPVSDTPFVYRNDTSEFEEALMGEEKAQLQMDTHEDEDTLLENYHPAEL</sequence>
<feature type="chain" id="PRO_5002715211" description="Laminin EGF-like domain-containing protein" evidence="7">
    <location>
        <begin position="24"/>
        <end position="267"/>
    </location>
</feature>
<dbReference type="PANTHER" id="PTHR10574:SF406">
    <property type="entry name" value="LAMININ SUBUNIT ALPHA 5"/>
    <property type="match status" value="1"/>
</dbReference>
<dbReference type="SUPFAM" id="SSF57196">
    <property type="entry name" value="EGF/Laminin"/>
    <property type="match status" value="1"/>
</dbReference>
<organism evidence="9 10">
    <name type="scientific">Nematostella vectensis</name>
    <name type="common">Starlet sea anemone</name>
    <dbReference type="NCBI Taxonomy" id="45351"/>
    <lineage>
        <taxon>Eukaryota</taxon>
        <taxon>Metazoa</taxon>
        <taxon>Cnidaria</taxon>
        <taxon>Anthozoa</taxon>
        <taxon>Hexacorallia</taxon>
        <taxon>Actiniaria</taxon>
        <taxon>Edwardsiidae</taxon>
        <taxon>Nematostella</taxon>
    </lineage>
</organism>
<dbReference type="Proteomes" id="UP000001593">
    <property type="component" value="Unassembled WGS sequence"/>
</dbReference>
<dbReference type="OrthoDB" id="18487at2759"/>
<dbReference type="SMART" id="SM00180">
    <property type="entry name" value="EGF_Lam"/>
    <property type="match status" value="2"/>
</dbReference>
<evidence type="ECO:0000313" key="9">
    <source>
        <dbReference type="EMBL" id="EDO34785.1"/>
    </source>
</evidence>
<evidence type="ECO:0000256" key="3">
    <source>
        <dbReference type="ARBA" id="ARBA00023157"/>
    </source>
</evidence>
<name>A7SNE3_NEMVE</name>
<keyword evidence="10" id="KW-1185">Reference proteome</keyword>
<proteinExistence type="predicted"/>
<dbReference type="STRING" id="45351.A7SNE3"/>
<keyword evidence="5" id="KW-0424">Laminin EGF-like domain</keyword>
<dbReference type="PROSITE" id="PS01248">
    <property type="entry name" value="EGF_LAM_1"/>
    <property type="match status" value="1"/>
</dbReference>
<dbReference type="PhylomeDB" id="A7SNE3"/>
<accession>A7SNE3</accession>
<keyword evidence="2" id="KW-0677">Repeat</keyword>
<feature type="transmembrane region" description="Helical" evidence="6">
    <location>
        <begin position="164"/>
        <end position="184"/>
    </location>
</feature>
<gene>
    <name evidence="9" type="ORF">NEMVEDRAFT_v1g214923</name>
</gene>
<evidence type="ECO:0000259" key="8">
    <source>
        <dbReference type="PROSITE" id="PS01248"/>
    </source>
</evidence>
<dbReference type="Pfam" id="PF00053">
    <property type="entry name" value="EGF_laminin"/>
    <property type="match status" value="2"/>
</dbReference>
<keyword evidence="1 7" id="KW-0732">Signal</keyword>
<evidence type="ECO:0000256" key="7">
    <source>
        <dbReference type="SAM" id="SignalP"/>
    </source>
</evidence>
<dbReference type="EMBL" id="DS469719">
    <property type="protein sequence ID" value="EDO34785.1"/>
    <property type="molecule type" value="Genomic_DNA"/>
</dbReference>
<dbReference type="Gene3D" id="2.10.25.10">
    <property type="entry name" value="Laminin"/>
    <property type="match status" value="1"/>
</dbReference>